<reference evidence="2" key="1">
    <citation type="journal article" date="2020" name="Nature">
        <title>Giant virus diversity and host interactions through global metagenomics.</title>
        <authorList>
            <person name="Schulz F."/>
            <person name="Roux S."/>
            <person name="Paez-Espino D."/>
            <person name="Jungbluth S."/>
            <person name="Walsh D.A."/>
            <person name="Denef V.J."/>
            <person name="McMahon K.D."/>
            <person name="Konstantinidis K.T."/>
            <person name="Eloe-Fadrosh E.A."/>
            <person name="Kyrpides N.C."/>
            <person name="Woyke T."/>
        </authorList>
    </citation>
    <scope>NUCLEOTIDE SEQUENCE</scope>
    <source>
        <strain evidence="2">GVMAG-S-1101164-72</strain>
    </source>
</reference>
<feature type="domain" description="Glycosyltransferase 2-like" evidence="1">
    <location>
        <begin position="4"/>
        <end position="122"/>
    </location>
</feature>
<evidence type="ECO:0000313" key="2">
    <source>
        <dbReference type="EMBL" id="QHS81861.1"/>
    </source>
</evidence>
<proteinExistence type="predicted"/>
<accession>A0A6C0ARD3</accession>
<dbReference type="SUPFAM" id="SSF53448">
    <property type="entry name" value="Nucleotide-diphospho-sugar transferases"/>
    <property type="match status" value="1"/>
</dbReference>
<dbReference type="InterPro" id="IPR029044">
    <property type="entry name" value="Nucleotide-diphossugar_trans"/>
</dbReference>
<sequence length="218" mass="25182">MLVSVITVTYNRSKFIPALIECYNQQLYKHTEWLILDDSDPDEQVINQALCSSVPSAQYIHNPVKHTLGHKLNQLTALCKGDIIVVMDDDDYYPPTRISSVVDAFQKHPDIQIAGCSKVYMYFVDEDAIYTAGPYHDRHAIHCTIAYRSSYLKDHRYDDEEPCAVEKALTNNFTEPMIQLDPRQTILHTVHQTNTFQGKRTVSRLRKTIYTRDRILAM</sequence>
<evidence type="ECO:0000259" key="1">
    <source>
        <dbReference type="Pfam" id="PF00535"/>
    </source>
</evidence>
<organism evidence="2">
    <name type="scientific">viral metagenome</name>
    <dbReference type="NCBI Taxonomy" id="1070528"/>
    <lineage>
        <taxon>unclassified sequences</taxon>
        <taxon>metagenomes</taxon>
        <taxon>organismal metagenomes</taxon>
    </lineage>
</organism>
<name>A0A6C0ARD3_9ZZZZ</name>
<protein>
    <recommendedName>
        <fullName evidence="1">Glycosyltransferase 2-like domain-containing protein</fullName>
    </recommendedName>
</protein>
<dbReference type="Gene3D" id="3.90.550.10">
    <property type="entry name" value="Spore Coat Polysaccharide Biosynthesis Protein SpsA, Chain A"/>
    <property type="match status" value="1"/>
</dbReference>
<dbReference type="AlphaFoldDB" id="A0A6C0ARD3"/>
<dbReference type="PANTHER" id="PTHR22916">
    <property type="entry name" value="GLYCOSYLTRANSFERASE"/>
    <property type="match status" value="1"/>
</dbReference>
<dbReference type="CDD" id="cd00761">
    <property type="entry name" value="Glyco_tranf_GTA_type"/>
    <property type="match status" value="1"/>
</dbReference>
<dbReference type="Pfam" id="PF00535">
    <property type="entry name" value="Glycos_transf_2"/>
    <property type="match status" value="1"/>
</dbReference>
<dbReference type="InterPro" id="IPR001173">
    <property type="entry name" value="Glyco_trans_2-like"/>
</dbReference>
<dbReference type="PANTHER" id="PTHR22916:SF3">
    <property type="entry name" value="UDP-GLCNAC:BETAGAL BETA-1,3-N-ACETYLGLUCOSAMINYLTRANSFERASE-LIKE PROTEIN 1"/>
    <property type="match status" value="1"/>
</dbReference>
<dbReference type="GO" id="GO:0016758">
    <property type="term" value="F:hexosyltransferase activity"/>
    <property type="evidence" value="ECO:0007669"/>
    <property type="project" value="UniProtKB-ARBA"/>
</dbReference>
<dbReference type="EMBL" id="MN740760">
    <property type="protein sequence ID" value="QHS81861.1"/>
    <property type="molecule type" value="Genomic_DNA"/>
</dbReference>